<evidence type="ECO:0000313" key="6">
    <source>
        <dbReference type="EMBL" id="CAG7606277.1"/>
    </source>
</evidence>
<dbReference type="Proteomes" id="UP000693892">
    <property type="component" value="Unassembled WGS sequence"/>
</dbReference>
<comment type="caution">
    <text evidence="6">The sequence shown here is derived from an EMBL/GenBank/DDBJ whole genome shotgun (WGS) entry which is preliminary data.</text>
</comment>
<dbReference type="EC" id="1.2.1.-" evidence="6"/>
<name>A0A916NH09_9MICO</name>
<evidence type="ECO:0000259" key="5">
    <source>
        <dbReference type="Pfam" id="PF00171"/>
    </source>
</evidence>
<dbReference type="PROSITE" id="PS00687">
    <property type="entry name" value="ALDEHYDE_DEHYDR_GLU"/>
    <property type="match status" value="1"/>
</dbReference>
<comment type="similarity">
    <text evidence="1 4">Belongs to the aldehyde dehydrogenase family.</text>
</comment>
<dbReference type="FunFam" id="3.40.605.10:FF:000007">
    <property type="entry name" value="NAD/NADP-dependent betaine aldehyde dehydrogenase"/>
    <property type="match status" value="1"/>
</dbReference>
<gene>
    <name evidence="6" type="primary">tgnC_2</name>
    <name evidence="6" type="ORF">LEUCIP111803_00907</name>
</gene>
<organism evidence="6 7">
    <name type="scientific">Leucobacter soli</name>
    <dbReference type="NCBI Taxonomy" id="2812850"/>
    <lineage>
        <taxon>Bacteria</taxon>
        <taxon>Bacillati</taxon>
        <taxon>Actinomycetota</taxon>
        <taxon>Actinomycetes</taxon>
        <taxon>Micrococcales</taxon>
        <taxon>Microbacteriaceae</taxon>
        <taxon>Leucobacter</taxon>
    </lineage>
</organism>
<dbReference type="RefSeq" id="WP_218114531.1">
    <property type="nucleotide sequence ID" value="NZ_CAJVAP010000008.1"/>
</dbReference>
<protein>
    <submittedName>
        <fullName evidence="6">(Z)-2-((N-methylformamido)methylene)-5-hydroxybutyrolactone dehydrogenase</fullName>
        <ecNumber evidence="6">1.2.1.-</ecNumber>
    </submittedName>
</protein>
<dbReference type="InterPro" id="IPR015590">
    <property type="entry name" value="Aldehyde_DH_dom"/>
</dbReference>
<feature type="domain" description="Aldehyde dehydrogenase" evidence="5">
    <location>
        <begin position="37"/>
        <end position="495"/>
    </location>
</feature>
<dbReference type="GO" id="GO:0016491">
    <property type="term" value="F:oxidoreductase activity"/>
    <property type="evidence" value="ECO:0007669"/>
    <property type="project" value="UniProtKB-KW"/>
</dbReference>
<keyword evidence="7" id="KW-1185">Reference proteome</keyword>
<evidence type="ECO:0000313" key="7">
    <source>
        <dbReference type="Proteomes" id="UP000693892"/>
    </source>
</evidence>
<evidence type="ECO:0000256" key="2">
    <source>
        <dbReference type="ARBA" id="ARBA00023002"/>
    </source>
</evidence>
<proteinExistence type="inferred from homology"/>
<reference evidence="6" key="1">
    <citation type="submission" date="2021-06" db="EMBL/GenBank/DDBJ databases">
        <authorList>
            <person name="Criscuolo A."/>
        </authorList>
    </citation>
    <scope>NUCLEOTIDE SEQUENCE</scope>
    <source>
        <strain evidence="6">CIP111803</strain>
    </source>
</reference>
<dbReference type="AlphaFoldDB" id="A0A916NH09"/>
<feature type="active site" evidence="3">
    <location>
        <position position="269"/>
    </location>
</feature>
<dbReference type="InterPro" id="IPR029510">
    <property type="entry name" value="Ald_DH_CS_GLU"/>
</dbReference>
<sequence>MSPQLRSVPSEVETGIADRISAAGLPLLIGGEEVAAADGRTFASVDPFSGETWYEAADAGAEDVDRAVRSAVEAQRAWALTSAYDRARILLRIADAVEADAESIGVIDTLDNGKLLRETRSQASGVAHSLRYSAGNAETIEGITAPTAKHTTLGLTIREPYGVIGCMVPWNSPVPLMIDTAAPALAAGNAVVVKTPEDAPASVLHFARLAVEYGLPPGLLNVVSGKGPAAGEALVNHPDVAKLVFVGGGVVGRKVAAAAADRLIPVMLELGGKSPQIVLPDADLDNAVPGLISGVIAAAGQTCVAGSRALIHESIYDEVLAAFAARVGRLAYGDPLAPATEIGPLASARQTESALRHVSQAEEDGARLVAGGALRETGAGSGRFFEPAIFADVRPEHRLFQTEVFGPIIGFTPFSDIDEALALANDSAFGLASGLWTRSIDTALTVAKRIKAGTVWVNTYRAPEQSISSGGYKESGYGRIGGSRELYEFTREKTIIINHSGTVNDPFVMGG</sequence>
<accession>A0A916NH09</accession>
<evidence type="ECO:0000256" key="3">
    <source>
        <dbReference type="PROSITE-ProRule" id="PRU10007"/>
    </source>
</evidence>
<evidence type="ECO:0000256" key="1">
    <source>
        <dbReference type="ARBA" id="ARBA00009986"/>
    </source>
</evidence>
<evidence type="ECO:0000256" key="4">
    <source>
        <dbReference type="RuleBase" id="RU003345"/>
    </source>
</evidence>
<dbReference type="Pfam" id="PF00171">
    <property type="entry name" value="Aldedh"/>
    <property type="match status" value="1"/>
</dbReference>
<dbReference type="PANTHER" id="PTHR11699">
    <property type="entry name" value="ALDEHYDE DEHYDROGENASE-RELATED"/>
    <property type="match status" value="1"/>
</dbReference>
<keyword evidence="2 4" id="KW-0560">Oxidoreductase</keyword>
<dbReference type="EMBL" id="CAJVAP010000008">
    <property type="protein sequence ID" value="CAG7606277.1"/>
    <property type="molecule type" value="Genomic_DNA"/>
</dbReference>
<dbReference type="FunFam" id="3.40.309.10:FF:000012">
    <property type="entry name" value="Betaine aldehyde dehydrogenase"/>
    <property type="match status" value="1"/>
</dbReference>